<organism evidence="1">
    <name type="scientific">marine sediment metagenome</name>
    <dbReference type="NCBI Taxonomy" id="412755"/>
    <lineage>
        <taxon>unclassified sequences</taxon>
        <taxon>metagenomes</taxon>
        <taxon>ecological metagenomes</taxon>
    </lineage>
</organism>
<name>A0A0F9WFW2_9ZZZZ</name>
<gene>
    <name evidence="1" type="ORF">LCGC14_0362060</name>
</gene>
<proteinExistence type="predicted"/>
<dbReference type="EMBL" id="LAZR01000282">
    <property type="protein sequence ID" value="KKN77228.1"/>
    <property type="molecule type" value="Genomic_DNA"/>
</dbReference>
<evidence type="ECO:0000313" key="1">
    <source>
        <dbReference type="EMBL" id="KKN77228.1"/>
    </source>
</evidence>
<sequence>MSNQIKVGHFEADGGIINLPVGFVPDYFQMHDVGEGTNPDMFQWFRQQQTHEATGSQEGMLTNGADGVITLMADDAGITAYNTGQQTPPIGIWEASSATIDERDGTSLTITARTADAPGTYVNPTVGSTTDRQAIFEAVTVSGNTGSTEPTWPDSIGENVTDGSVVWKRVDVSLQRGGYQGVVIQDDINTDSREMYYLALQADQLVDHGDTAGWTDGIDPNA</sequence>
<accession>A0A0F9WFW2</accession>
<protein>
    <submittedName>
        <fullName evidence="1">Uncharacterized protein</fullName>
    </submittedName>
</protein>
<reference evidence="1" key="1">
    <citation type="journal article" date="2015" name="Nature">
        <title>Complex archaea that bridge the gap between prokaryotes and eukaryotes.</title>
        <authorList>
            <person name="Spang A."/>
            <person name="Saw J.H."/>
            <person name="Jorgensen S.L."/>
            <person name="Zaremba-Niedzwiedzka K."/>
            <person name="Martijn J."/>
            <person name="Lind A.E."/>
            <person name="van Eijk R."/>
            <person name="Schleper C."/>
            <person name="Guy L."/>
            <person name="Ettema T.J."/>
        </authorList>
    </citation>
    <scope>NUCLEOTIDE SEQUENCE</scope>
</reference>
<dbReference type="AlphaFoldDB" id="A0A0F9WFW2"/>
<comment type="caution">
    <text evidence="1">The sequence shown here is derived from an EMBL/GenBank/DDBJ whole genome shotgun (WGS) entry which is preliminary data.</text>
</comment>